<keyword evidence="1" id="KW-0862">Zinc</keyword>
<protein>
    <recommendedName>
        <fullName evidence="3">C2H2-type domain-containing protein</fullName>
    </recommendedName>
</protein>
<dbReference type="AlphaFoldDB" id="A0AAE0HT94"/>
<dbReference type="PANTHER" id="PTHR37535:SF3">
    <property type="entry name" value="FLUG DOMAIN-CONTAINING PROTEIN"/>
    <property type="match status" value="1"/>
</dbReference>
<feature type="domain" description="C2H2-type" evidence="3">
    <location>
        <begin position="622"/>
        <end position="651"/>
    </location>
</feature>
<dbReference type="InterPro" id="IPR021842">
    <property type="entry name" value="DUF3435"/>
</dbReference>
<keyword evidence="1" id="KW-0863">Zinc-finger</keyword>
<gene>
    <name evidence="4" type="ORF">B0H66DRAFT_570682</name>
</gene>
<dbReference type="PROSITE" id="PS00028">
    <property type="entry name" value="ZINC_FINGER_C2H2_1"/>
    <property type="match status" value="1"/>
</dbReference>
<proteinExistence type="predicted"/>
<keyword evidence="1" id="KW-0479">Metal-binding</keyword>
<dbReference type="GO" id="GO:0008270">
    <property type="term" value="F:zinc ion binding"/>
    <property type="evidence" value="ECO:0007669"/>
    <property type="project" value="UniProtKB-KW"/>
</dbReference>
<evidence type="ECO:0000256" key="2">
    <source>
        <dbReference type="SAM" id="MobiDB-lite"/>
    </source>
</evidence>
<feature type="region of interest" description="Disordered" evidence="2">
    <location>
        <begin position="957"/>
        <end position="990"/>
    </location>
</feature>
<organism evidence="4 5">
    <name type="scientific">Apodospora peruviana</name>
    <dbReference type="NCBI Taxonomy" id="516989"/>
    <lineage>
        <taxon>Eukaryota</taxon>
        <taxon>Fungi</taxon>
        <taxon>Dikarya</taxon>
        <taxon>Ascomycota</taxon>
        <taxon>Pezizomycotina</taxon>
        <taxon>Sordariomycetes</taxon>
        <taxon>Sordariomycetidae</taxon>
        <taxon>Sordariales</taxon>
        <taxon>Lasiosphaeriaceae</taxon>
        <taxon>Apodospora</taxon>
    </lineage>
</organism>
<dbReference type="EMBL" id="JAUEDM010000009">
    <property type="protein sequence ID" value="KAK3312459.1"/>
    <property type="molecule type" value="Genomic_DNA"/>
</dbReference>
<evidence type="ECO:0000259" key="3">
    <source>
        <dbReference type="PROSITE" id="PS50157"/>
    </source>
</evidence>
<reference evidence="4" key="2">
    <citation type="submission" date="2023-06" db="EMBL/GenBank/DDBJ databases">
        <authorList>
            <consortium name="Lawrence Berkeley National Laboratory"/>
            <person name="Haridas S."/>
            <person name="Hensen N."/>
            <person name="Bonometti L."/>
            <person name="Westerberg I."/>
            <person name="Brannstrom I.O."/>
            <person name="Guillou S."/>
            <person name="Cros-Aarteil S."/>
            <person name="Calhoun S."/>
            <person name="Kuo A."/>
            <person name="Mondo S."/>
            <person name="Pangilinan J."/>
            <person name="Riley R."/>
            <person name="Labutti K."/>
            <person name="Andreopoulos B."/>
            <person name="Lipzen A."/>
            <person name="Chen C."/>
            <person name="Yanf M."/>
            <person name="Daum C."/>
            <person name="Ng V."/>
            <person name="Clum A."/>
            <person name="Steindorff A."/>
            <person name="Ohm R."/>
            <person name="Martin F."/>
            <person name="Silar P."/>
            <person name="Natvig D."/>
            <person name="Lalanne C."/>
            <person name="Gautier V."/>
            <person name="Ament-Velasquez S.L."/>
            <person name="Kruys A."/>
            <person name="Hutchinson M.I."/>
            <person name="Powell A.J."/>
            <person name="Barry K."/>
            <person name="Miller A.N."/>
            <person name="Grigoriev I.V."/>
            <person name="Debuchy R."/>
            <person name="Gladieux P."/>
            <person name="Thoren M.H."/>
            <person name="Johannesson H."/>
        </authorList>
    </citation>
    <scope>NUCLEOTIDE SEQUENCE</scope>
    <source>
        <strain evidence="4">CBS 118394</strain>
    </source>
</reference>
<dbReference type="Pfam" id="PF11917">
    <property type="entry name" value="DUF3435"/>
    <property type="match status" value="1"/>
</dbReference>
<sequence length="990" mass="111211">MTIQYQSRFSGGDQESINKLLQDYLDNAIEEEGNDQPFVALGTQEERNRVWTAWTDFCGLTQRKEGEINHLGIPEICQNVDPCRFWVDFAREPSAPRVQAPVQAFIHQYVQNSVKERIVLGPEERAMVRTLNSAYSVIEVWRRLVAAADFKVLRGERKALRGREKYQEADRLFLRWEQEGEKRDGPAYLIVQWILLKLSPKLNLEINSLYVKVEATAADIIVILLALYQRAEDIPATPLTRISFHAAVLLGSTGGFRPGSLMNTLCRQYTLSIVRNPDDRTQRRIILTPNIGRNKIKKQQMTCKYRKQKSVAYSVPLVPFPVLCLTSLIVSRALEMGALETPYKSAHDLLHCPNLGRTDRLDIPWKEEFLDKPLFPLSYPQFYELWMRCLLVVGCRRPIRPYALRVGAGARMDESLSSALRNYIMSHSGAIFENDYQTGVVRPNLASLAFGPKAVSRDETLFSELRNMSLTRDEGAPISVSEEQIAKFRKRNDITEFRAMIMASTDKSEKTRLHNQIKTTVNTCIKLQLDVDRQAYFKEADRLRLQGLEPEPTPGAKGAGIAAPVAALLSRPRLQNNGDSLNVDASVSERYIDAQLLHLSSISPRIPQGTPKTSAASKSQQRSCCFVCSRGFANRSCLTRHFRDTHLVDSTFDKPLACRECKRAGAAEVIVHGLAQWRNHLEHTHGLIHTPSVNPGVNPRDCMSNSLLICLLCEAPPMGSTTTLLNHMNRIEIPRFRKDGRIACHPCTREGRVGGEPMSIWEWLTHARVVHKWSLPHEPCLFCGHLCAPGRGFQKHLATQHSERLGETLECGACMASATPVEEMQGIEELLRHIIEKHPSRQAASNVARGKRMRHSDNEDTAPTGESKEGKVVGDNGEYTRPATKRKRATTHNMAHNEGHSPVVIFNADNDPCEDVIICAPTINEQQRRSLAENHMGPTAILDPDFLRHVDPALLAPQRPAASARQTAAVSSRKSSRESSRKSSRISSKA</sequence>
<accession>A0AAE0HT94</accession>
<dbReference type="PROSITE" id="PS50157">
    <property type="entry name" value="ZINC_FINGER_C2H2_2"/>
    <property type="match status" value="1"/>
</dbReference>
<evidence type="ECO:0000313" key="5">
    <source>
        <dbReference type="Proteomes" id="UP001283341"/>
    </source>
</evidence>
<name>A0AAE0HT94_9PEZI</name>
<evidence type="ECO:0000256" key="1">
    <source>
        <dbReference type="PROSITE-ProRule" id="PRU00042"/>
    </source>
</evidence>
<evidence type="ECO:0000313" key="4">
    <source>
        <dbReference type="EMBL" id="KAK3312459.1"/>
    </source>
</evidence>
<keyword evidence="5" id="KW-1185">Reference proteome</keyword>
<dbReference type="PANTHER" id="PTHR37535">
    <property type="entry name" value="FLUG DOMAIN PROTEIN"/>
    <property type="match status" value="1"/>
</dbReference>
<comment type="caution">
    <text evidence="4">The sequence shown here is derived from an EMBL/GenBank/DDBJ whole genome shotgun (WGS) entry which is preliminary data.</text>
</comment>
<dbReference type="InterPro" id="IPR013087">
    <property type="entry name" value="Znf_C2H2_type"/>
</dbReference>
<feature type="region of interest" description="Disordered" evidence="2">
    <location>
        <begin position="838"/>
        <end position="879"/>
    </location>
</feature>
<reference evidence="4" key="1">
    <citation type="journal article" date="2023" name="Mol. Phylogenet. Evol.">
        <title>Genome-scale phylogeny and comparative genomics of the fungal order Sordariales.</title>
        <authorList>
            <person name="Hensen N."/>
            <person name="Bonometti L."/>
            <person name="Westerberg I."/>
            <person name="Brannstrom I.O."/>
            <person name="Guillou S."/>
            <person name="Cros-Aarteil S."/>
            <person name="Calhoun S."/>
            <person name="Haridas S."/>
            <person name="Kuo A."/>
            <person name="Mondo S."/>
            <person name="Pangilinan J."/>
            <person name="Riley R."/>
            <person name="LaButti K."/>
            <person name="Andreopoulos B."/>
            <person name="Lipzen A."/>
            <person name="Chen C."/>
            <person name="Yan M."/>
            <person name="Daum C."/>
            <person name="Ng V."/>
            <person name="Clum A."/>
            <person name="Steindorff A."/>
            <person name="Ohm R.A."/>
            <person name="Martin F."/>
            <person name="Silar P."/>
            <person name="Natvig D.O."/>
            <person name="Lalanne C."/>
            <person name="Gautier V."/>
            <person name="Ament-Velasquez S.L."/>
            <person name="Kruys A."/>
            <person name="Hutchinson M.I."/>
            <person name="Powell A.J."/>
            <person name="Barry K."/>
            <person name="Miller A.N."/>
            <person name="Grigoriev I.V."/>
            <person name="Debuchy R."/>
            <person name="Gladieux P."/>
            <person name="Hiltunen Thoren M."/>
            <person name="Johannesson H."/>
        </authorList>
    </citation>
    <scope>NUCLEOTIDE SEQUENCE</scope>
    <source>
        <strain evidence="4">CBS 118394</strain>
    </source>
</reference>
<dbReference type="Proteomes" id="UP001283341">
    <property type="component" value="Unassembled WGS sequence"/>
</dbReference>